<feature type="domain" description="Aspartyl/asparaginy/proline hydroxylase" evidence="1">
    <location>
        <begin position="65"/>
        <end position="166"/>
    </location>
</feature>
<sequence length="310" mass="34983">MKLTAPFIQLPLLFDAQRLADEIHALGETPWRDHPAKFPGNSMLPLVAANGNPADESFAGRMAPTPELEACPYLMQVMESFGATLGRSRLMRLEGQAEVTPHTDQGYYWAERVRIHVPIVTQPTVRFECGDAAINMAAGECWIFDTWRNHRVLNDSSLRRVHLVADSVGGGRFWHMVAQGRPHGVPAPGFQPRTIAFDPNKRAQLDCEHFNLPKVMTPWEIRCHFEDLFNDTPEQPGRAEALMQSRQFIRDWHGLWSRYGDSGEGIDAYRNALQRFIEALPANVEGILLANQTQWFTGMTAWIAKPALGR</sequence>
<protein>
    <submittedName>
        <fullName evidence="2">Aspartyl/asparaginyl beta-hydroxylase domain-containing protein</fullName>
    </submittedName>
</protein>
<gene>
    <name evidence="2" type="ORF">H8L67_09545</name>
</gene>
<dbReference type="InterPro" id="IPR027443">
    <property type="entry name" value="IPNS-like_sf"/>
</dbReference>
<dbReference type="InterPro" id="IPR007803">
    <property type="entry name" value="Asp/Arg/Pro-Hydrxlase"/>
</dbReference>
<evidence type="ECO:0000313" key="2">
    <source>
        <dbReference type="EMBL" id="QYR52801.1"/>
    </source>
</evidence>
<dbReference type="SUPFAM" id="SSF51197">
    <property type="entry name" value="Clavaminate synthase-like"/>
    <property type="match status" value="1"/>
</dbReference>
<name>A0ABX8WMF2_9GAMM</name>
<proteinExistence type="predicted"/>
<dbReference type="EMBL" id="CP080544">
    <property type="protein sequence ID" value="QYR52801.1"/>
    <property type="molecule type" value="Genomic_DNA"/>
</dbReference>
<evidence type="ECO:0000313" key="3">
    <source>
        <dbReference type="Proteomes" id="UP000824755"/>
    </source>
</evidence>
<dbReference type="Pfam" id="PF05118">
    <property type="entry name" value="Asp_Arg_Hydrox"/>
    <property type="match status" value="1"/>
</dbReference>
<evidence type="ECO:0000259" key="1">
    <source>
        <dbReference type="Pfam" id="PF05118"/>
    </source>
</evidence>
<accession>A0ABX8WMF2</accession>
<dbReference type="Proteomes" id="UP000824755">
    <property type="component" value="Chromosome"/>
</dbReference>
<dbReference type="RefSeq" id="WP_220379610.1">
    <property type="nucleotide sequence ID" value="NZ_CP080544.1"/>
</dbReference>
<dbReference type="Gene3D" id="2.60.120.330">
    <property type="entry name" value="B-lactam Antibiotic, Isopenicillin N Synthase, Chain"/>
    <property type="match status" value="1"/>
</dbReference>
<reference evidence="2 3" key="1">
    <citation type="submission" date="2021-08" db="EMBL/GenBank/DDBJ databases">
        <title>Lysobacter sp. strain CJ11 Genome sequencing and assembly.</title>
        <authorList>
            <person name="Kim I."/>
        </authorList>
    </citation>
    <scope>NUCLEOTIDE SEQUENCE [LARGE SCALE GENOMIC DNA]</scope>
    <source>
        <strain evidence="2 3">CJ11</strain>
    </source>
</reference>
<keyword evidence="3" id="KW-1185">Reference proteome</keyword>
<organism evidence="2 3">
    <name type="scientific">Lysobacter soyae</name>
    <dbReference type="NCBI Taxonomy" id="2764185"/>
    <lineage>
        <taxon>Bacteria</taxon>
        <taxon>Pseudomonadati</taxon>
        <taxon>Pseudomonadota</taxon>
        <taxon>Gammaproteobacteria</taxon>
        <taxon>Lysobacterales</taxon>
        <taxon>Lysobacteraceae</taxon>
        <taxon>Lysobacter</taxon>
    </lineage>
</organism>